<dbReference type="SUPFAM" id="SSF56059">
    <property type="entry name" value="Glutathione synthetase ATP-binding domain-like"/>
    <property type="match status" value="1"/>
</dbReference>
<evidence type="ECO:0008006" key="3">
    <source>
        <dbReference type="Google" id="ProtNLM"/>
    </source>
</evidence>
<evidence type="ECO:0000313" key="1">
    <source>
        <dbReference type="EMBL" id="MBB6125579.1"/>
    </source>
</evidence>
<proteinExistence type="predicted"/>
<accession>A0A841J309</accession>
<organism evidence="1 2">
    <name type="scientific">Sphingobium subterraneum</name>
    <dbReference type="NCBI Taxonomy" id="627688"/>
    <lineage>
        <taxon>Bacteria</taxon>
        <taxon>Pseudomonadati</taxon>
        <taxon>Pseudomonadota</taxon>
        <taxon>Alphaproteobacteria</taxon>
        <taxon>Sphingomonadales</taxon>
        <taxon>Sphingomonadaceae</taxon>
        <taxon>Sphingobium</taxon>
    </lineage>
</organism>
<sequence>MAEQLNLGCFCISLDRRELADALDRAVRSEGFAARLGASHPTLFSNVPVFVPSEMLAQMMLIVGAVEEAARLPAYRAAALAYAPLSARQDFGPLGAFMGYDFHLASDGPKLIEVNTNAGGAFLNALLAGAQRACCPEDRFAVRAPTESDFAERVARMFVAEWQRQRSKGRPALIAIVDDMPEKQHLYPEFQLAQDLLEKQGIRAVIVDPAQMVYDGQKLTAEGQVIDLVYNRLVDFSLDEPRHAALKAAYLQGAVVVTPSPHVHALLADKRNLSLLSDDARLEDWGLPAAYRAVLRNGLPQTVVVTRANSEDLWRERRNLFFKPARGHGSKAAYRGDKVTRRVWDEIVSGEYVAQTFAAPTVRNATVAGESIALKTDIRLYTYAGELLLAAARLYQGQTTNMRTPGGGFAPVLQVTDSGPSPE</sequence>
<gene>
    <name evidence="1" type="ORF">FHS92_003343</name>
</gene>
<evidence type="ECO:0000313" key="2">
    <source>
        <dbReference type="Proteomes" id="UP000552700"/>
    </source>
</evidence>
<name>A0A841J309_9SPHN</name>
<dbReference type="Proteomes" id="UP000552700">
    <property type="component" value="Unassembled WGS sequence"/>
</dbReference>
<dbReference type="AlphaFoldDB" id="A0A841J309"/>
<protein>
    <recommendedName>
        <fullName evidence="3">Circularly permuted type 2 ATP-grasp protein</fullName>
    </recommendedName>
</protein>
<dbReference type="EMBL" id="JACIJP010000009">
    <property type="protein sequence ID" value="MBB6125579.1"/>
    <property type="molecule type" value="Genomic_DNA"/>
</dbReference>
<comment type="caution">
    <text evidence="1">The sequence shown here is derived from an EMBL/GenBank/DDBJ whole genome shotgun (WGS) entry which is preliminary data.</text>
</comment>
<reference evidence="1 2" key="1">
    <citation type="submission" date="2020-08" db="EMBL/GenBank/DDBJ databases">
        <title>Genomic Encyclopedia of Type Strains, Phase IV (KMG-IV): sequencing the most valuable type-strain genomes for metagenomic binning, comparative biology and taxonomic classification.</title>
        <authorList>
            <person name="Goeker M."/>
        </authorList>
    </citation>
    <scope>NUCLEOTIDE SEQUENCE [LARGE SCALE GENOMIC DNA]</scope>
    <source>
        <strain evidence="1 2">DSM 102255</strain>
    </source>
</reference>
<keyword evidence="2" id="KW-1185">Reference proteome</keyword>